<dbReference type="SUPFAM" id="SSF56219">
    <property type="entry name" value="DNase I-like"/>
    <property type="match status" value="1"/>
</dbReference>
<dbReference type="InterPro" id="IPR036691">
    <property type="entry name" value="Endo/exonu/phosph_ase_sf"/>
</dbReference>
<accession>A0A3M7L2Q6</accession>
<protein>
    <recommendedName>
        <fullName evidence="13">DNA-(apurinic or apyrimidinic site) endonuclease</fullName>
    </recommendedName>
</protein>
<dbReference type="Pfam" id="PF07687">
    <property type="entry name" value="M20_dimer"/>
    <property type="match status" value="1"/>
</dbReference>
<dbReference type="NCBIfam" id="TIGR00633">
    <property type="entry name" value="xth"/>
    <property type="match status" value="1"/>
</dbReference>
<organism evidence="11 12">
    <name type="scientific">Auxenochlorella protothecoides</name>
    <name type="common">Green microalga</name>
    <name type="synonym">Chlorella protothecoides</name>
    <dbReference type="NCBI Taxonomy" id="3075"/>
    <lineage>
        <taxon>Eukaryota</taxon>
        <taxon>Viridiplantae</taxon>
        <taxon>Chlorophyta</taxon>
        <taxon>core chlorophytes</taxon>
        <taxon>Trebouxiophyceae</taxon>
        <taxon>Chlorellales</taxon>
        <taxon>Chlorellaceae</taxon>
        <taxon>Auxenochlorella</taxon>
    </lineage>
</organism>
<dbReference type="Gene3D" id="3.60.10.10">
    <property type="entry name" value="Endonuclease/exonuclease/phosphatase"/>
    <property type="match status" value="1"/>
</dbReference>
<evidence type="ECO:0000313" key="11">
    <source>
        <dbReference type="EMBL" id="RMZ56978.1"/>
    </source>
</evidence>
<keyword evidence="4" id="KW-0378">Hydrolase</keyword>
<dbReference type="PANTHER" id="PTHR43270:SF12">
    <property type="entry name" value="SUCCINYL-DIAMINOPIMELATE DESUCCINYLASE"/>
    <property type="match status" value="1"/>
</dbReference>
<keyword evidence="6" id="KW-0464">Manganese</keyword>
<comment type="similarity">
    <text evidence="1">Belongs to the DNA repair enzymes AP/ExoA family.</text>
</comment>
<dbReference type="InterPro" id="IPR002933">
    <property type="entry name" value="Peptidase_M20"/>
</dbReference>
<dbReference type="InterPro" id="IPR005135">
    <property type="entry name" value="Endo/exonuclease/phosphatase"/>
</dbReference>
<feature type="domain" description="Peptidase M20 dimerisation" evidence="10">
    <location>
        <begin position="621"/>
        <end position="778"/>
    </location>
</feature>
<dbReference type="Proteomes" id="UP000279271">
    <property type="component" value="Unassembled WGS sequence"/>
</dbReference>
<comment type="caution">
    <text evidence="11">The sequence shown here is derived from an EMBL/GenBank/DDBJ whole genome shotgun (WGS) entry which is preliminary data.</text>
</comment>
<evidence type="ECO:0000256" key="3">
    <source>
        <dbReference type="ARBA" id="ARBA00022723"/>
    </source>
</evidence>
<feature type="site" description="Transition state stabilizer" evidence="7">
    <location>
        <position position="213"/>
    </location>
</feature>
<dbReference type="InterPro" id="IPR051458">
    <property type="entry name" value="Cyt/Met_Dipeptidase"/>
</dbReference>
<dbReference type="NCBIfam" id="TIGR00195">
    <property type="entry name" value="exoDNase_III"/>
    <property type="match status" value="1"/>
</dbReference>
<dbReference type="GO" id="GO:0006508">
    <property type="term" value="P:proteolysis"/>
    <property type="evidence" value="ECO:0007669"/>
    <property type="project" value="UniProtKB-KW"/>
</dbReference>
<feature type="binding site" evidence="6">
    <location>
        <position position="62"/>
    </location>
    <ligand>
        <name>Mg(2+)</name>
        <dbReference type="ChEBI" id="CHEBI:18420"/>
        <label>1</label>
    </ligand>
</feature>
<dbReference type="Pfam" id="PF01546">
    <property type="entry name" value="Peptidase_M20"/>
    <property type="match status" value="1"/>
</dbReference>
<dbReference type="GO" id="GO:0006281">
    <property type="term" value="P:DNA repair"/>
    <property type="evidence" value="ECO:0007669"/>
    <property type="project" value="InterPro"/>
</dbReference>
<dbReference type="Gene3D" id="3.30.70.360">
    <property type="match status" value="1"/>
</dbReference>
<dbReference type="CDD" id="cd09087">
    <property type="entry name" value="Ape1-like_AP-endo"/>
    <property type="match status" value="1"/>
</dbReference>
<feature type="binding site" evidence="6">
    <location>
        <position position="93"/>
    </location>
    <ligand>
        <name>Mg(2+)</name>
        <dbReference type="ChEBI" id="CHEBI:18420"/>
        <label>1</label>
    </ligand>
</feature>
<name>A0A3M7L2Q6_AUXPR</name>
<evidence type="ECO:0000256" key="1">
    <source>
        <dbReference type="ARBA" id="ARBA00007092"/>
    </source>
</evidence>
<feature type="region of interest" description="Disordered" evidence="8">
    <location>
        <begin position="1"/>
        <end position="43"/>
    </location>
</feature>
<dbReference type="NCBIfam" id="NF006579">
    <property type="entry name" value="PRK09104.1"/>
    <property type="match status" value="1"/>
</dbReference>
<reference evidence="12" key="1">
    <citation type="journal article" date="2018" name="Algal Res.">
        <title>Characterization of plant carbon substrate utilization by Auxenochlorella protothecoides.</title>
        <authorList>
            <person name="Vogler B.W."/>
            <person name="Starkenburg S.R."/>
            <person name="Sudasinghe N."/>
            <person name="Schambach J.Y."/>
            <person name="Rollin J.A."/>
            <person name="Pattathil S."/>
            <person name="Barry A.N."/>
        </authorList>
    </citation>
    <scope>NUCLEOTIDE SEQUENCE [LARGE SCALE GENOMIC DNA]</scope>
    <source>
        <strain evidence="12">UTEX 25</strain>
    </source>
</reference>
<feature type="compositionally biased region" description="Basic and acidic residues" evidence="8">
    <location>
        <begin position="1"/>
        <end position="12"/>
    </location>
</feature>
<dbReference type="GO" id="GO:0008233">
    <property type="term" value="F:peptidase activity"/>
    <property type="evidence" value="ECO:0007669"/>
    <property type="project" value="UniProtKB-KW"/>
</dbReference>
<evidence type="ECO:0000256" key="2">
    <source>
        <dbReference type="ARBA" id="ARBA00022670"/>
    </source>
</evidence>
<proteinExistence type="inferred from homology"/>
<gene>
    <name evidence="11" type="ORF">APUTEX25_005040</name>
</gene>
<feature type="binding site" evidence="6">
    <location>
        <position position="211"/>
    </location>
    <ligand>
        <name>Mg(2+)</name>
        <dbReference type="ChEBI" id="CHEBI:18420"/>
        <label>1</label>
    </ligand>
</feature>
<dbReference type="GO" id="GO:0004518">
    <property type="term" value="F:nuclease activity"/>
    <property type="evidence" value="ECO:0007669"/>
    <property type="project" value="InterPro"/>
</dbReference>
<feature type="site" description="Important for catalytic activity" evidence="7">
    <location>
        <position position="283"/>
    </location>
</feature>
<evidence type="ECO:0000259" key="9">
    <source>
        <dbReference type="Pfam" id="PF03372"/>
    </source>
</evidence>
<dbReference type="GO" id="GO:0046872">
    <property type="term" value="F:metal ion binding"/>
    <property type="evidence" value="ECO:0007669"/>
    <property type="project" value="UniProtKB-KW"/>
</dbReference>
<dbReference type="EMBL" id="QOKY01000133">
    <property type="protein sequence ID" value="RMZ56978.1"/>
    <property type="molecule type" value="Genomic_DNA"/>
</dbReference>
<dbReference type="SUPFAM" id="SSF53187">
    <property type="entry name" value="Zn-dependent exopeptidases"/>
    <property type="match status" value="1"/>
</dbReference>
<dbReference type="AlphaFoldDB" id="A0A3M7L2Q6"/>
<dbReference type="Pfam" id="PF03372">
    <property type="entry name" value="Exo_endo_phos"/>
    <property type="match status" value="1"/>
</dbReference>
<keyword evidence="3 6" id="KW-0479">Metal-binding</keyword>
<sequence>MATSDTPKRPEPEPEEAPVRTATKKARKPRSPSPPPPPLYDVSMRAPALPSTAAAATILCWNVAGLRGLLKKDPTAIASLIAREQPHVLCLQEIKLQTSHCDEELHNLLALDPEWQITWNCSTAKKGYSGTAILTRIPPVSTVCGMGSPGHDEEGRVLAAEFDTFYLVTVYVPNSGEGLKRLEYRVGSWDEAFSSFIKKLEARKPVVVCGDLNCARQSIDIHSPKTNLRSAGFTQEERDSFQQRYMDAGWVDAFRTRYPEHTGYTYWSYRFNLRARNKGWRLDYFLEAALMQTSRKSGSGDVLADSKDPVESGKVFFFYRPRVGLDHVGKLEDVQRFYLLLEPSQPGSKSRLIVIGKKRLPAIFNHEGMGVQRYQTTTMGERVVGACRAAGEGAYSILEHGSGTNFVYRLELPTEPSEAQRMCGIELEGSFGLSVKNPNKTSNPAVGLREKADLPEALEDEFQGYAWIAARDPKNVEILPTKGPRPVVFGQYISRPEARTVLIYGHYDVQPPEPLDKWTSGPFDPEERDGFLYGRGASDDKGGFLAAVQASGRAVEAVLRGGGGLRALNVKVLIEGEEEVLSPHLEDFLAAHASLLAADFALSADGGQVGEGRPSLTLGYRGAAGIEVQVGALARDVHSGMYGGAVQNPVRALAQLLGSMFNADGSVAVRGFYDRVRPITQADRDDILAYNYDEDEELKGGVGAVEAYGEEGFSSLERLWLRPTLEIVGFKGGHTGEGMKTIVPATAVAKLAARLVADQRPGEVVALLEAHIAAHHPPACNVTVRELGFAANPYSLDRASPVLATAAEVLREVLGAAPVHDRCGATIPALAAFQTLLGIDTVPFAFALPGDGPHAPDERVKLSMFHKGREAYVRLLHRLDGLLPCLRALRPDVCGLELGVRHVLSDLQSTKERG</sequence>
<evidence type="ECO:0000256" key="5">
    <source>
        <dbReference type="ARBA" id="ARBA00022842"/>
    </source>
</evidence>
<dbReference type="InterPro" id="IPR004808">
    <property type="entry name" value="AP_endonuc_1"/>
</dbReference>
<keyword evidence="2" id="KW-0645">Protease</keyword>
<evidence type="ECO:0000256" key="6">
    <source>
        <dbReference type="PIRSR" id="PIRSR604808-2"/>
    </source>
</evidence>
<evidence type="ECO:0000259" key="10">
    <source>
        <dbReference type="Pfam" id="PF07687"/>
    </source>
</evidence>
<comment type="cofactor">
    <cofactor evidence="6">
        <name>Mg(2+)</name>
        <dbReference type="ChEBI" id="CHEBI:18420"/>
    </cofactor>
    <cofactor evidence="6">
        <name>Mn(2+)</name>
        <dbReference type="ChEBI" id="CHEBI:29035"/>
    </cofactor>
    <text evidence="6">Probably binds two magnesium or manganese ions per subunit.</text>
</comment>
<evidence type="ECO:0008006" key="13">
    <source>
        <dbReference type="Google" id="ProtNLM"/>
    </source>
</evidence>
<dbReference type="PROSITE" id="PS51435">
    <property type="entry name" value="AP_NUCLEASE_F1_4"/>
    <property type="match status" value="1"/>
</dbReference>
<evidence type="ECO:0000313" key="12">
    <source>
        <dbReference type="Proteomes" id="UP000279271"/>
    </source>
</evidence>
<dbReference type="InterPro" id="IPR011650">
    <property type="entry name" value="Peptidase_M20_dimer"/>
</dbReference>
<dbReference type="PANTHER" id="PTHR43270">
    <property type="entry name" value="BETA-ALA-HIS DIPEPTIDASE"/>
    <property type="match status" value="1"/>
</dbReference>
<feature type="binding site" evidence="6">
    <location>
        <position position="213"/>
    </location>
    <ligand>
        <name>Mg(2+)</name>
        <dbReference type="ChEBI" id="CHEBI:18420"/>
        <label>1</label>
    </ligand>
</feature>
<evidence type="ECO:0000256" key="8">
    <source>
        <dbReference type="SAM" id="MobiDB-lite"/>
    </source>
</evidence>
<evidence type="ECO:0000256" key="7">
    <source>
        <dbReference type="PIRSR" id="PIRSR604808-3"/>
    </source>
</evidence>
<dbReference type="Gene3D" id="3.40.630.10">
    <property type="entry name" value="Zn peptidases"/>
    <property type="match status" value="1"/>
</dbReference>
<feature type="domain" description="Endonuclease/exonuclease/phosphatase" evidence="9">
    <location>
        <begin position="60"/>
        <end position="286"/>
    </location>
</feature>
<keyword evidence="5 6" id="KW-0460">Magnesium</keyword>
<evidence type="ECO:0000256" key="4">
    <source>
        <dbReference type="ARBA" id="ARBA00022801"/>
    </source>
</evidence>